<keyword evidence="3" id="KW-1133">Transmembrane helix</keyword>
<feature type="compositionally biased region" description="Basic and acidic residues" evidence="2">
    <location>
        <begin position="1"/>
        <end position="12"/>
    </location>
</feature>
<dbReference type="NCBIfam" id="TIGR00350">
    <property type="entry name" value="lytR_cpsA_psr"/>
    <property type="match status" value="1"/>
</dbReference>
<dbReference type="Proteomes" id="UP000435304">
    <property type="component" value="Unassembled WGS sequence"/>
</dbReference>
<feature type="region of interest" description="Disordered" evidence="2">
    <location>
        <begin position="67"/>
        <end position="90"/>
    </location>
</feature>
<dbReference type="PANTHER" id="PTHR33392:SF6">
    <property type="entry name" value="POLYISOPRENYL-TEICHOIC ACID--PEPTIDOGLYCAN TEICHOIC ACID TRANSFERASE TAGU"/>
    <property type="match status" value="1"/>
</dbReference>
<feature type="region of interest" description="Disordered" evidence="2">
    <location>
        <begin position="1"/>
        <end position="21"/>
    </location>
</feature>
<name>A0A6A9UU47_9ACTN</name>
<dbReference type="EMBL" id="WPCU01000005">
    <property type="protein sequence ID" value="MVA76343.1"/>
    <property type="molecule type" value="Genomic_DNA"/>
</dbReference>
<evidence type="ECO:0000259" key="4">
    <source>
        <dbReference type="Pfam" id="PF03816"/>
    </source>
</evidence>
<keyword evidence="3" id="KW-0812">Transmembrane</keyword>
<proteinExistence type="inferred from homology"/>
<reference evidence="5 6" key="1">
    <citation type="submission" date="2019-12" db="EMBL/GenBank/DDBJ databases">
        <title>Auraticoccus cholistani sp. nov., an actinomycete isolated from soil of Cholistan desert.</title>
        <authorList>
            <person name="Cheema M.T."/>
        </authorList>
    </citation>
    <scope>NUCLEOTIDE SEQUENCE [LARGE SCALE GENOMIC DNA]</scope>
    <source>
        <strain evidence="5 6">F435</strain>
    </source>
</reference>
<organism evidence="5 6">
    <name type="scientific">Auraticoccus cholistanensis</name>
    <dbReference type="NCBI Taxonomy" id="2656650"/>
    <lineage>
        <taxon>Bacteria</taxon>
        <taxon>Bacillati</taxon>
        <taxon>Actinomycetota</taxon>
        <taxon>Actinomycetes</taxon>
        <taxon>Propionibacteriales</taxon>
        <taxon>Propionibacteriaceae</taxon>
        <taxon>Auraticoccus</taxon>
    </lineage>
</organism>
<dbReference type="InterPro" id="IPR004474">
    <property type="entry name" value="LytR_CpsA_psr"/>
</dbReference>
<evidence type="ECO:0000313" key="5">
    <source>
        <dbReference type="EMBL" id="MVA76343.1"/>
    </source>
</evidence>
<evidence type="ECO:0000256" key="2">
    <source>
        <dbReference type="SAM" id="MobiDB-lite"/>
    </source>
</evidence>
<dbReference type="Gene3D" id="3.40.630.190">
    <property type="entry name" value="LCP protein"/>
    <property type="match status" value="1"/>
</dbReference>
<dbReference type="Pfam" id="PF03816">
    <property type="entry name" value="LytR_cpsA_psr"/>
    <property type="match status" value="1"/>
</dbReference>
<dbReference type="PANTHER" id="PTHR33392">
    <property type="entry name" value="POLYISOPRENYL-TEICHOIC ACID--PEPTIDOGLYCAN TEICHOIC ACID TRANSFERASE TAGU"/>
    <property type="match status" value="1"/>
</dbReference>
<keyword evidence="3" id="KW-0472">Membrane</keyword>
<protein>
    <submittedName>
        <fullName evidence="5">LytR family transcriptional regulator</fullName>
    </submittedName>
</protein>
<comment type="caution">
    <text evidence="5">The sequence shown here is derived from an EMBL/GenBank/DDBJ whole genome shotgun (WGS) entry which is preliminary data.</text>
</comment>
<dbReference type="AlphaFoldDB" id="A0A6A9UU47"/>
<dbReference type="RefSeq" id="WP_156609698.1">
    <property type="nucleotide sequence ID" value="NZ_WPCU01000005.1"/>
</dbReference>
<keyword evidence="6" id="KW-1185">Reference proteome</keyword>
<feature type="transmembrane region" description="Helical" evidence="3">
    <location>
        <begin position="31"/>
        <end position="54"/>
    </location>
</feature>
<comment type="similarity">
    <text evidence="1">Belongs to the LytR/CpsA/Psr (LCP) family.</text>
</comment>
<accession>A0A6A9UU47</accession>
<dbReference type="InterPro" id="IPR050922">
    <property type="entry name" value="LytR/CpsA/Psr_CW_biosynth"/>
</dbReference>
<feature type="compositionally biased region" description="Basic and acidic residues" evidence="2">
    <location>
        <begin position="75"/>
        <end position="90"/>
    </location>
</feature>
<evidence type="ECO:0000256" key="3">
    <source>
        <dbReference type="SAM" id="Phobius"/>
    </source>
</evidence>
<sequence>MDEPHGTVEDRVPAAPRRAIQEPPHRLRRRVLTVLGIALALLLVAGAGLAYYGYQIQRALTSNLQHNAELPPDSSRPEPDAPPQDGRHAPVDVVLMGSDSRDLSNPDAGRSDTLMVAHLSGDRQTAYLISFPRDMYVEIPGYGQDKINAAFAYGGTALTVQTVESLLDTRMDHLAVVNFEGFIELTDAVGGITVDNEHAFSSHGYDYPEGPVELSGEKALWYVRERYSLPNGDFDRAENQRKVVQAIVAKGLSPQVIADPAAFTAFVSGIASHTAVDAALTDEVIRETALSLRLDGASDIVLLQAPVLGTDTTASGQSIDVVDFDQLAELGEAMSSDTMDEYVAKYPPE</sequence>
<gene>
    <name evidence="5" type="ORF">GC722_09950</name>
</gene>
<evidence type="ECO:0000313" key="6">
    <source>
        <dbReference type="Proteomes" id="UP000435304"/>
    </source>
</evidence>
<evidence type="ECO:0000256" key="1">
    <source>
        <dbReference type="ARBA" id="ARBA00006068"/>
    </source>
</evidence>
<feature type="domain" description="Cell envelope-related transcriptional attenuator" evidence="4">
    <location>
        <begin position="110"/>
        <end position="250"/>
    </location>
</feature>